<protein>
    <submittedName>
        <fullName evidence="2">Uncharacterized protein</fullName>
    </submittedName>
</protein>
<proteinExistence type="predicted"/>
<dbReference type="Pfam" id="PF19759">
    <property type="entry name" value="DUF6246"/>
    <property type="match status" value="1"/>
</dbReference>
<evidence type="ECO:0000256" key="1">
    <source>
        <dbReference type="SAM" id="MobiDB-lite"/>
    </source>
</evidence>
<feature type="region of interest" description="Disordered" evidence="1">
    <location>
        <begin position="206"/>
        <end position="245"/>
    </location>
</feature>
<sequence length="245" mass="27526">MSNRTPLTEIGEMRISLSDRSFFFKPSFRAMNEIGTPKEIVEVYAKLNGIDYVAPLQHVEYLPFGAQMQVMKTISKPVYGRHVLSAAYIVMQSCCEDDISVLIGGWKPTPRGVRYVPGVMPIGGTGHLPGGTGGIIEIARSLMEHGIIGKSPLKVPERLEEQGKKTTNEFHASQYIISARTHFDMTRDEAENLSMTEFQMMIKNKYPEPKGLTKEERAAEYDQAKADRERMKALAERKAKKARNT</sequence>
<keyword evidence="3" id="KW-1185">Reference proteome</keyword>
<feature type="compositionally biased region" description="Basic and acidic residues" evidence="1">
    <location>
        <begin position="206"/>
        <end position="237"/>
    </location>
</feature>
<dbReference type="RefSeq" id="YP_010054116.1">
    <property type="nucleotide sequence ID" value="NC_054649.1"/>
</dbReference>
<evidence type="ECO:0000313" key="3">
    <source>
        <dbReference type="Proteomes" id="UP000676279"/>
    </source>
</evidence>
<dbReference type="Proteomes" id="UP000676279">
    <property type="component" value="Segment"/>
</dbReference>
<dbReference type="KEGG" id="vg:64469797"/>
<dbReference type="GeneID" id="64469797"/>
<dbReference type="EMBL" id="MT768060">
    <property type="protein sequence ID" value="QNR52431.1"/>
    <property type="molecule type" value="Genomic_DNA"/>
</dbReference>
<name>A0A862QZC8_9CAUD</name>
<accession>A0A862QZC8</accession>
<organism evidence="2 3">
    <name type="scientific">Escherichia phage vB_EcoS_swi2</name>
    <dbReference type="NCBI Taxonomy" id="2769808"/>
    <lineage>
        <taxon>Viruses</taxon>
        <taxon>Duplodnaviria</taxon>
        <taxon>Heunggongvirae</taxon>
        <taxon>Uroviricota</taxon>
        <taxon>Caudoviricetes</taxon>
        <taxon>Swiduovirus</taxon>
        <taxon>Swiduovirus swi2</taxon>
    </lineage>
</organism>
<reference evidence="2" key="1">
    <citation type="submission" date="2020-07" db="EMBL/GenBank/DDBJ databases">
        <title>Complete genome sequence analysis of a novel Escherichia phage vB_EcoS swi2.</title>
        <authorList>
            <person name="Sui B."/>
        </authorList>
    </citation>
    <scope>NUCLEOTIDE SEQUENCE</scope>
</reference>
<evidence type="ECO:0000313" key="2">
    <source>
        <dbReference type="EMBL" id="QNR52431.1"/>
    </source>
</evidence>
<dbReference type="InterPro" id="IPR046213">
    <property type="entry name" value="DUF6246"/>
</dbReference>